<feature type="region of interest" description="Disordered" evidence="4">
    <location>
        <begin position="438"/>
        <end position="458"/>
    </location>
</feature>
<evidence type="ECO:0000256" key="5">
    <source>
        <dbReference type="SAM" id="Phobius"/>
    </source>
</evidence>
<feature type="transmembrane region" description="Helical" evidence="5">
    <location>
        <begin position="399"/>
        <end position="421"/>
    </location>
</feature>
<evidence type="ECO:0000256" key="1">
    <source>
        <dbReference type="ARBA" id="ARBA00006739"/>
    </source>
</evidence>
<proteinExistence type="inferred from homology"/>
<feature type="transmembrane region" description="Helical" evidence="5">
    <location>
        <begin position="332"/>
        <end position="357"/>
    </location>
</feature>
<comment type="similarity">
    <text evidence="1">Belongs to the glycosyltransferase 2 family.</text>
</comment>
<evidence type="ECO:0000256" key="4">
    <source>
        <dbReference type="SAM" id="MobiDB-lite"/>
    </source>
</evidence>
<name>A0ABW5FLX6_9PSEU</name>
<sequence length="458" mass="50078">MQAGRLPSPGGHAWLVTAAGVLTLTGGVLGAGDLAVLMFLAIQSVNMLFFVRHLAFVAATTRRSTLGGPGAHTMARYWPSVTVLVPCHNEEAVVVAMVSALGRLDYPRHRLQIICVEDGSSDRTGELLDDHAAGTGITVLHRPPGQGGGKSGALNFALTRARGEVVIVFDADHRPHPGVVWRLARHFADPEVGAVQGLCRIHNGSASPIARLVEIDYLAGYLVNESGRHLIYRLPAYGGANCAVRRDLLSSAGGWNEDTVTEDTDLTLRLALRGYQVRYDATAIDEEEAVTTLRHYWRQRYRWARGHQQAWRDFRSAVWRNRRMSFTGKLETTMFLLVFHTPVMAGLGALLLLLWTLGAVRIDPAFDSYMFAFWTLLFLGPFLELGSGLLLSLQTRRNVGILVFFVPMFFVGVALCTKAWIDGLFRRRYTWVKTARSVPGAPGSPSSVVAADSSAAAG</sequence>
<keyword evidence="7" id="KW-1185">Reference proteome</keyword>
<organism evidence="6 7">
    <name type="scientific">Amycolatopsis pigmentata</name>
    <dbReference type="NCBI Taxonomy" id="450801"/>
    <lineage>
        <taxon>Bacteria</taxon>
        <taxon>Bacillati</taxon>
        <taxon>Actinomycetota</taxon>
        <taxon>Actinomycetes</taxon>
        <taxon>Pseudonocardiales</taxon>
        <taxon>Pseudonocardiaceae</taxon>
        <taxon>Amycolatopsis</taxon>
    </lineage>
</organism>
<keyword evidence="5" id="KW-0812">Transmembrane</keyword>
<comment type="caution">
    <text evidence="6">The sequence shown here is derived from an EMBL/GenBank/DDBJ whole genome shotgun (WGS) entry which is preliminary data.</text>
</comment>
<evidence type="ECO:0000256" key="2">
    <source>
        <dbReference type="ARBA" id="ARBA00022676"/>
    </source>
</evidence>
<dbReference type="Gene3D" id="3.90.550.10">
    <property type="entry name" value="Spore Coat Polysaccharide Biosynthesis Protein SpsA, Chain A"/>
    <property type="match status" value="1"/>
</dbReference>
<evidence type="ECO:0000256" key="3">
    <source>
        <dbReference type="ARBA" id="ARBA00022679"/>
    </source>
</evidence>
<dbReference type="InterPro" id="IPR029044">
    <property type="entry name" value="Nucleotide-diphossugar_trans"/>
</dbReference>
<keyword evidence="2 6" id="KW-0328">Glycosyltransferase</keyword>
<feature type="transmembrane region" description="Helical" evidence="5">
    <location>
        <begin position="369"/>
        <end position="392"/>
    </location>
</feature>
<dbReference type="EC" id="2.4.-.-" evidence="6"/>
<dbReference type="Pfam" id="PF13641">
    <property type="entry name" value="Glyco_tranf_2_3"/>
    <property type="match status" value="1"/>
</dbReference>
<keyword evidence="5" id="KW-1133">Transmembrane helix</keyword>
<dbReference type="EMBL" id="JBHUKR010000004">
    <property type="protein sequence ID" value="MFD2415195.1"/>
    <property type="molecule type" value="Genomic_DNA"/>
</dbReference>
<dbReference type="RefSeq" id="WP_378260778.1">
    <property type="nucleotide sequence ID" value="NZ_JBHUKR010000004.1"/>
</dbReference>
<dbReference type="Proteomes" id="UP001597417">
    <property type="component" value="Unassembled WGS sequence"/>
</dbReference>
<feature type="transmembrane region" description="Helical" evidence="5">
    <location>
        <begin position="12"/>
        <end position="42"/>
    </location>
</feature>
<protein>
    <submittedName>
        <fullName evidence="6">Glycosyltransferase</fullName>
        <ecNumber evidence="6">2.4.-.-</ecNumber>
    </submittedName>
</protein>
<dbReference type="CDD" id="cd06423">
    <property type="entry name" value="CESA_like"/>
    <property type="match status" value="1"/>
</dbReference>
<keyword evidence="5" id="KW-0472">Membrane</keyword>
<accession>A0ABW5FLX6</accession>
<reference evidence="7" key="1">
    <citation type="journal article" date="2019" name="Int. J. Syst. Evol. Microbiol.">
        <title>The Global Catalogue of Microorganisms (GCM) 10K type strain sequencing project: providing services to taxonomists for standard genome sequencing and annotation.</title>
        <authorList>
            <consortium name="The Broad Institute Genomics Platform"/>
            <consortium name="The Broad Institute Genome Sequencing Center for Infectious Disease"/>
            <person name="Wu L."/>
            <person name="Ma J."/>
        </authorList>
    </citation>
    <scope>NUCLEOTIDE SEQUENCE [LARGE SCALE GENOMIC DNA]</scope>
    <source>
        <strain evidence="7">CGMCC 4.7645</strain>
    </source>
</reference>
<keyword evidence="3 6" id="KW-0808">Transferase</keyword>
<gene>
    <name evidence="6" type="ORF">ACFSXZ_02520</name>
</gene>
<evidence type="ECO:0000313" key="6">
    <source>
        <dbReference type="EMBL" id="MFD2415195.1"/>
    </source>
</evidence>
<dbReference type="PANTHER" id="PTHR43630:SF1">
    <property type="entry name" value="POLY-BETA-1,6-N-ACETYL-D-GLUCOSAMINE SYNTHASE"/>
    <property type="match status" value="1"/>
</dbReference>
<evidence type="ECO:0000313" key="7">
    <source>
        <dbReference type="Proteomes" id="UP001597417"/>
    </source>
</evidence>
<dbReference type="SUPFAM" id="SSF53448">
    <property type="entry name" value="Nucleotide-diphospho-sugar transferases"/>
    <property type="match status" value="1"/>
</dbReference>
<dbReference type="GO" id="GO:0016757">
    <property type="term" value="F:glycosyltransferase activity"/>
    <property type="evidence" value="ECO:0007669"/>
    <property type="project" value="UniProtKB-KW"/>
</dbReference>
<dbReference type="PANTHER" id="PTHR43630">
    <property type="entry name" value="POLY-BETA-1,6-N-ACETYL-D-GLUCOSAMINE SYNTHASE"/>
    <property type="match status" value="1"/>
</dbReference>